<sequence>MSVVEHGLVVTGDIFGETDLTIKGVVKGSVYLQNANLSIEQSGYVEGEVRADKIIISGEVMGDVTAETLLQLTATARVKGNLRTSKLAMAEQSLFSGGLVIQEPDPVELGIRDFKALTEDDYAKLRRWRMRNNIE</sequence>
<dbReference type="PANTHER" id="PTHR35024:SF4">
    <property type="entry name" value="POLYMER-FORMING CYTOSKELETAL PROTEIN"/>
    <property type="match status" value="1"/>
</dbReference>
<dbReference type="EMBL" id="DF820463">
    <property type="protein sequence ID" value="GAK54792.1"/>
    <property type="molecule type" value="Genomic_DNA"/>
</dbReference>
<protein>
    <submittedName>
        <fullName evidence="2">Conserved uncharacterized protein</fullName>
    </submittedName>
</protein>
<comment type="similarity">
    <text evidence="1">Belongs to the bactofilin family.</text>
</comment>
<dbReference type="Proteomes" id="UP000030661">
    <property type="component" value="Unassembled WGS sequence"/>
</dbReference>
<gene>
    <name evidence="2" type="ORF">U27_01622</name>
</gene>
<dbReference type="InterPro" id="IPR007607">
    <property type="entry name" value="BacA/B"/>
</dbReference>
<accession>A0A0S6W597</accession>
<evidence type="ECO:0000256" key="1">
    <source>
        <dbReference type="ARBA" id="ARBA00044755"/>
    </source>
</evidence>
<dbReference type="AlphaFoldDB" id="A0A0S6W597"/>
<dbReference type="eggNOG" id="COG1664">
    <property type="taxonomic scope" value="Bacteria"/>
</dbReference>
<dbReference type="Pfam" id="PF04519">
    <property type="entry name" value="Bactofilin"/>
    <property type="match status" value="1"/>
</dbReference>
<reference evidence="2 3" key="1">
    <citation type="journal article" date="2015" name="PeerJ">
        <title>First genomic representation of candidate bacterial phylum KSB3 points to enhanced environmental sensing as a trigger of wastewater bulking.</title>
        <authorList>
            <person name="Sekiguchi Y."/>
            <person name="Ohashi A."/>
            <person name="Parks D.H."/>
            <person name="Yamauchi T."/>
            <person name="Tyson G.W."/>
            <person name="Hugenholtz P."/>
        </authorList>
    </citation>
    <scope>NUCLEOTIDE SEQUENCE [LARGE SCALE GENOMIC DNA]</scope>
</reference>
<dbReference type="STRING" id="1499967.U27_01622"/>
<evidence type="ECO:0000313" key="3">
    <source>
        <dbReference type="Proteomes" id="UP000030661"/>
    </source>
</evidence>
<keyword evidence="3" id="KW-1185">Reference proteome</keyword>
<name>A0A0S6W597_VECG1</name>
<evidence type="ECO:0000313" key="2">
    <source>
        <dbReference type="EMBL" id="GAK54792.1"/>
    </source>
</evidence>
<dbReference type="HOGENOM" id="CLU_072799_7_0_0"/>
<proteinExistence type="inferred from homology"/>
<dbReference type="PANTHER" id="PTHR35024">
    <property type="entry name" value="HYPOTHETICAL CYTOSOLIC PROTEIN"/>
    <property type="match status" value="1"/>
</dbReference>
<organism evidence="2 3">
    <name type="scientific">Vecturithrix granuli</name>
    <dbReference type="NCBI Taxonomy" id="1499967"/>
    <lineage>
        <taxon>Bacteria</taxon>
        <taxon>Candidatus Moduliflexota</taxon>
        <taxon>Candidatus Vecturitrichia</taxon>
        <taxon>Candidatus Vecturitrichales</taxon>
        <taxon>Candidatus Vecturitrichaceae</taxon>
        <taxon>Candidatus Vecturithrix</taxon>
    </lineage>
</organism>